<dbReference type="Pfam" id="PF00018">
    <property type="entry name" value="SH3_1"/>
    <property type="match status" value="1"/>
</dbReference>
<dbReference type="SMART" id="SM00326">
    <property type="entry name" value="SH3"/>
    <property type="match status" value="1"/>
</dbReference>
<dbReference type="InterPro" id="IPR036028">
    <property type="entry name" value="SH3-like_dom_sf"/>
</dbReference>
<evidence type="ECO:0000259" key="4">
    <source>
        <dbReference type="PROSITE" id="PS50002"/>
    </source>
</evidence>
<organism evidence="5 6">
    <name type="scientific">Anopheles culicifacies</name>
    <dbReference type="NCBI Taxonomy" id="139723"/>
    <lineage>
        <taxon>Eukaryota</taxon>
        <taxon>Metazoa</taxon>
        <taxon>Ecdysozoa</taxon>
        <taxon>Arthropoda</taxon>
        <taxon>Hexapoda</taxon>
        <taxon>Insecta</taxon>
        <taxon>Pterygota</taxon>
        <taxon>Neoptera</taxon>
        <taxon>Endopterygota</taxon>
        <taxon>Diptera</taxon>
        <taxon>Nematocera</taxon>
        <taxon>Culicoidea</taxon>
        <taxon>Culicidae</taxon>
        <taxon>Anophelinae</taxon>
        <taxon>Anopheles</taxon>
        <taxon>culicifacies species complex</taxon>
    </lineage>
</organism>
<dbReference type="EMBL" id="AXCM01000274">
    <property type="status" value="NOT_ANNOTATED_CDS"/>
    <property type="molecule type" value="Genomic_DNA"/>
</dbReference>
<keyword evidence="6" id="KW-1185">Reference proteome</keyword>
<evidence type="ECO:0000313" key="6">
    <source>
        <dbReference type="Proteomes" id="UP000075883"/>
    </source>
</evidence>
<reference evidence="6" key="1">
    <citation type="submission" date="2013-09" db="EMBL/GenBank/DDBJ databases">
        <title>The Genome Sequence of Anopheles culicifacies species A.</title>
        <authorList>
            <consortium name="The Broad Institute Genomics Platform"/>
            <person name="Neafsey D.E."/>
            <person name="Besansky N."/>
            <person name="Howell P."/>
            <person name="Walton C."/>
            <person name="Young S.K."/>
            <person name="Zeng Q."/>
            <person name="Gargeya S."/>
            <person name="Fitzgerald M."/>
            <person name="Haas B."/>
            <person name="Abouelleil A."/>
            <person name="Allen A.W."/>
            <person name="Alvarado L."/>
            <person name="Arachchi H.M."/>
            <person name="Berlin A.M."/>
            <person name="Chapman S.B."/>
            <person name="Gainer-Dewar J."/>
            <person name="Goldberg J."/>
            <person name="Griggs A."/>
            <person name="Gujja S."/>
            <person name="Hansen M."/>
            <person name="Howarth C."/>
            <person name="Imamovic A."/>
            <person name="Ireland A."/>
            <person name="Larimer J."/>
            <person name="McCowan C."/>
            <person name="Murphy C."/>
            <person name="Pearson M."/>
            <person name="Poon T.W."/>
            <person name="Priest M."/>
            <person name="Roberts A."/>
            <person name="Saif S."/>
            <person name="Shea T."/>
            <person name="Sisk P."/>
            <person name="Sykes S."/>
            <person name="Wortman J."/>
            <person name="Nusbaum C."/>
            <person name="Birren B."/>
        </authorList>
    </citation>
    <scope>NUCLEOTIDE SEQUENCE [LARGE SCALE GENOMIC DNA]</scope>
    <source>
        <strain evidence="6">A-37</strain>
    </source>
</reference>
<dbReference type="AlphaFoldDB" id="A0A182MK35"/>
<dbReference type="Pfam" id="PF00880">
    <property type="entry name" value="Nebulin"/>
    <property type="match status" value="2"/>
</dbReference>
<dbReference type="GO" id="GO:0005925">
    <property type="term" value="C:focal adhesion"/>
    <property type="evidence" value="ECO:0007669"/>
    <property type="project" value="TreeGrafter"/>
</dbReference>
<keyword evidence="1 3" id="KW-0728">SH3 domain</keyword>
<sequence length="178" mass="20157">HIPKAKATTIAETPEFKRIAENTKIQSNVKYHADFEKLKGKVTQVADDPETLRIKQNTKNISNVAYHGDLQKKAAMERQRECTEIIDSKDNNDLESEYFSEQLAAESLPHYQPPPPPPVRVYRALYDYEAQDSDEVGFSEGDLIIEVNSIDAGWMTGRVERTGLTGMLPANYVELMKI</sequence>
<keyword evidence="2" id="KW-0677">Repeat</keyword>
<dbReference type="PANTHER" id="PTHR46218">
    <property type="entry name" value="LASP"/>
    <property type="match status" value="1"/>
</dbReference>
<accession>A0A182MK35</accession>
<dbReference type="PROSITE" id="PS51216">
    <property type="entry name" value="NEBULIN"/>
    <property type="match status" value="2"/>
</dbReference>
<dbReference type="SUPFAM" id="SSF50044">
    <property type="entry name" value="SH3-domain"/>
    <property type="match status" value="1"/>
</dbReference>
<dbReference type="GO" id="GO:0005737">
    <property type="term" value="C:cytoplasm"/>
    <property type="evidence" value="ECO:0007669"/>
    <property type="project" value="UniProtKB-ARBA"/>
</dbReference>
<dbReference type="PRINTS" id="PR00452">
    <property type="entry name" value="SH3DOMAIN"/>
</dbReference>
<dbReference type="PROSITE" id="PS50002">
    <property type="entry name" value="SH3"/>
    <property type="match status" value="1"/>
</dbReference>
<dbReference type="Gene3D" id="2.30.30.40">
    <property type="entry name" value="SH3 Domains"/>
    <property type="match status" value="1"/>
</dbReference>
<evidence type="ECO:0000256" key="2">
    <source>
        <dbReference type="ARBA" id="ARBA00022737"/>
    </source>
</evidence>
<dbReference type="Proteomes" id="UP000075883">
    <property type="component" value="Unassembled WGS sequence"/>
</dbReference>
<dbReference type="STRING" id="139723.A0A182MK35"/>
<protein>
    <recommendedName>
        <fullName evidence="4">SH3 domain-containing protein</fullName>
    </recommendedName>
</protein>
<feature type="domain" description="SH3" evidence="4">
    <location>
        <begin position="117"/>
        <end position="178"/>
    </location>
</feature>
<dbReference type="InterPro" id="IPR001452">
    <property type="entry name" value="SH3_domain"/>
</dbReference>
<dbReference type="CDD" id="cd11789">
    <property type="entry name" value="SH3_Nebulin_family_C"/>
    <property type="match status" value="1"/>
</dbReference>
<reference evidence="5" key="2">
    <citation type="submission" date="2020-05" db="UniProtKB">
        <authorList>
            <consortium name="EnsemblMetazoa"/>
        </authorList>
    </citation>
    <scope>IDENTIFICATION</scope>
    <source>
        <strain evidence="5">A-37</strain>
    </source>
</reference>
<dbReference type="GO" id="GO:0051015">
    <property type="term" value="F:actin filament binding"/>
    <property type="evidence" value="ECO:0007669"/>
    <property type="project" value="TreeGrafter"/>
</dbReference>
<name>A0A182MK35_9DIPT</name>
<evidence type="ECO:0000256" key="3">
    <source>
        <dbReference type="PROSITE-ProRule" id="PRU00192"/>
    </source>
</evidence>
<evidence type="ECO:0000256" key="1">
    <source>
        <dbReference type="ARBA" id="ARBA00022443"/>
    </source>
</evidence>
<evidence type="ECO:0000313" key="5">
    <source>
        <dbReference type="EnsemblMetazoa" id="ACUA020198-PA"/>
    </source>
</evidence>
<dbReference type="EnsemblMetazoa" id="ACUA020198-RA">
    <property type="protein sequence ID" value="ACUA020198-PA"/>
    <property type="gene ID" value="ACUA020198"/>
</dbReference>
<dbReference type="PANTHER" id="PTHR46218:SF4">
    <property type="entry name" value="LIM AND SH3 DOMAIN PROTEIN LASP"/>
    <property type="match status" value="1"/>
</dbReference>
<dbReference type="VEuPathDB" id="VectorBase:ACUA020198"/>
<proteinExistence type="predicted"/>
<dbReference type="InterPro" id="IPR051759">
    <property type="entry name" value="LIM-SH3_domain_protein"/>
</dbReference>
<dbReference type="InterPro" id="IPR000900">
    <property type="entry name" value="Nebulin_repeat"/>
</dbReference>
<dbReference type="SMART" id="SM00227">
    <property type="entry name" value="NEBU"/>
    <property type="match status" value="2"/>
</dbReference>